<protein>
    <submittedName>
        <fullName evidence="2">LysR substrate-binding domain-containing protein</fullName>
    </submittedName>
</protein>
<dbReference type="Gene3D" id="3.40.190.10">
    <property type="entry name" value="Periplasmic binding protein-like II"/>
    <property type="match status" value="1"/>
</dbReference>
<reference evidence="2 3" key="1">
    <citation type="submission" date="2023-10" db="EMBL/GenBank/DDBJ databases">
        <title>Virgibacillus halophilus 5B73C genome.</title>
        <authorList>
            <person name="Miliotis G."/>
            <person name="Sengupta P."/>
            <person name="Hameed A."/>
            <person name="Chuvochina M."/>
            <person name="Mcdonagh F."/>
            <person name="Simpson A.C."/>
            <person name="Singh N.K."/>
            <person name="Rekha P.D."/>
            <person name="Raman K."/>
            <person name="Hugenholtz P."/>
            <person name="Venkateswaran K."/>
        </authorList>
    </citation>
    <scope>NUCLEOTIDE SEQUENCE [LARGE SCALE GENOMIC DNA]</scope>
    <source>
        <strain evidence="2 3">5B73C</strain>
    </source>
</reference>
<dbReference type="InterPro" id="IPR005119">
    <property type="entry name" value="LysR_subst-bd"/>
</dbReference>
<proteinExistence type="predicted"/>
<dbReference type="EMBL" id="JAWDIP010000003">
    <property type="protein sequence ID" value="MDY0393939.1"/>
    <property type="molecule type" value="Genomic_DNA"/>
</dbReference>
<evidence type="ECO:0000313" key="2">
    <source>
        <dbReference type="EMBL" id="MDY0393939.1"/>
    </source>
</evidence>
<evidence type="ECO:0000313" key="3">
    <source>
        <dbReference type="Proteomes" id="UP001281447"/>
    </source>
</evidence>
<evidence type="ECO:0000259" key="1">
    <source>
        <dbReference type="Pfam" id="PF03466"/>
    </source>
</evidence>
<organism evidence="2 3">
    <name type="scientific">Tigheibacillus halophilus</name>
    <dbReference type="NCBI Taxonomy" id="361280"/>
    <lineage>
        <taxon>Bacteria</taxon>
        <taxon>Bacillati</taxon>
        <taxon>Bacillota</taxon>
        <taxon>Bacilli</taxon>
        <taxon>Bacillales</taxon>
        <taxon>Bacillaceae</taxon>
        <taxon>Tigheibacillus</taxon>
    </lineage>
</organism>
<dbReference type="SUPFAM" id="SSF53850">
    <property type="entry name" value="Periplasmic binding protein-like II"/>
    <property type="match status" value="1"/>
</dbReference>
<sequence>MNAFQAGYSQKVSLGVAPQIANSTHPLIIQRFKQLQPDVITQIEILPSNEIGEAVFRQQIDIGLSKVPSPRELLTTVIANEPVMIVGPQPFIAEEVEKGGTVCANSSNR</sequence>
<dbReference type="Pfam" id="PF03466">
    <property type="entry name" value="LysR_substrate"/>
    <property type="match status" value="1"/>
</dbReference>
<comment type="caution">
    <text evidence="2">The sequence shown here is derived from an EMBL/GenBank/DDBJ whole genome shotgun (WGS) entry which is preliminary data.</text>
</comment>
<name>A0ABU5C5W6_9BACI</name>
<gene>
    <name evidence="2" type="ORF">RWE15_04995</name>
</gene>
<keyword evidence="3" id="KW-1185">Reference proteome</keyword>
<accession>A0ABU5C5W6</accession>
<feature type="domain" description="LysR substrate-binding" evidence="1">
    <location>
        <begin position="7"/>
        <end position="89"/>
    </location>
</feature>
<dbReference type="Proteomes" id="UP001281447">
    <property type="component" value="Unassembled WGS sequence"/>
</dbReference>